<feature type="compositionally biased region" description="Polar residues" evidence="1">
    <location>
        <begin position="189"/>
        <end position="207"/>
    </location>
</feature>
<dbReference type="InterPro" id="IPR055126">
    <property type="entry name" value="EDR4-like_N"/>
</dbReference>
<evidence type="ECO:0000256" key="1">
    <source>
        <dbReference type="SAM" id="MobiDB-lite"/>
    </source>
</evidence>
<reference evidence="4 6" key="1">
    <citation type="journal article" date="2017" name="Nature">
        <title>The sunflower genome provides insights into oil metabolism, flowering and Asterid evolution.</title>
        <authorList>
            <person name="Badouin H."/>
            <person name="Gouzy J."/>
            <person name="Grassa C.J."/>
            <person name="Murat F."/>
            <person name="Staton S.E."/>
            <person name="Cottret L."/>
            <person name="Lelandais-Briere C."/>
            <person name="Owens G.L."/>
            <person name="Carrere S."/>
            <person name="Mayjonade B."/>
            <person name="Legrand L."/>
            <person name="Gill N."/>
            <person name="Kane N.C."/>
            <person name="Bowers J.E."/>
            <person name="Hubner S."/>
            <person name="Bellec A."/>
            <person name="Berard A."/>
            <person name="Berges H."/>
            <person name="Blanchet N."/>
            <person name="Boniface M.C."/>
            <person name="Brunel D."/>
            <person name="Catrice O."/>
            <person name="Chaidir N."/>
            <person name="Claudel C."/>
            <person name="Donnadieu C."/>
            <person name="Faraut T."/>
            <person name="Fievet G."/>
            <person name="Helmstetter N."/>
            <person name="King M."/>
            <person name="Knapp S.J."/>
            <person name="Lai Z."/>
            <person name="Le Paslier M.C."/>
            <person name="Lippi Y."/>
            <person name="Lorenzon L."/>
            <person name="Mandel J.R."/>
            <person name="Marage G."/>
            <person name="Marchand G."/>
            <person name="Marquand E."/>
            <person name="Bret-Mestries E."/>
            <person name="Morien E."/>
            <person name="Nambeesan S."/>
            <person name="Nguyen T."/>
            <person name="Pegot-Espagnet P."/>
            <person name="Pouilly N."/>
            <person name="Raftis F."/>
            <person name="Sallet E."/>
            <person name="Schiex T."/>
            <person name="Thomas J."/>
            <person name="Vandecasteele C."/>
            <person name="Vares D."/>
            <person name="Vear F."/>
            <person name="Vautrin S."/>
            <person name="Crespi M."/>
            <person name="Mangin B."/>
            <person name="Burke J.M."/>
            <person name="Salse J."/>
            <person name="Munos S."/>
            <person name="Vincourt P."/>
            <person name="Rieseberg L.H."/>
            <person name="Langlade N.B."/>
        </authorList>
    </citation>
    <scope>NUCLEOTIDE SEQUENCE [LARGE SCALE GENOMIC DNA]</scope>
    <source>
        <strain evidence="6">cv. SF193</strain>
        <tissue evidence="4">Leaves</tissue>
    </source>
</reference>
<reference evidence="5" key="2">
    <citation type="submission" date="2017-02" db="EMBL/GenBank/DDBJ databases">
        <title>Sunflower complete genome.</title>
        <authorList>
            <person name="Langlade N."/>
            <person name="Munos S."/>
        </authorList>
    </citation>
    <scope>NUCLEOTIDE SEQUENCE [LARGE SCALE GENOMIC DNA]</scope>
    <source>
        <tissue evidence="5">Leaves</tissue>
    </source>
</reference>
<dbReference type="Pfam" id="PF11331">
    <property type="entry name" value="Zn_ribbon_12"/>
    <property type="match status" value="1"/>
</dbReference>
<sequence length="848" mass="94513">MAGKMNSKVRLVRCPKCLNVLPEPPDVPVYTCGGCGARLQAKKRNKSTVNTTSQRPDEGSSGKQKVDSVFIDQDASSSSNQQSLISSIDESVQNSDHNGSMKDQDAANTAENGTSIQLKMVSSSDEPDQNIHNDPRSSTEFSGHEDPQSSPEATSHKGIDQEQEQEQSQSDYRDSGVGLEHSSAKQKTEQLSADNNDCNVNRSSSELSCHEKPESSPEAAAHSRIDQQQEQEQNQSRYQDSGKQQENVTVAGLEHSSGKQKTEQLSDENELRNRFAHLLLVNPRNELYRSNDRNEGRSSSELSYHDDPVSSPEATAHNRVKQQETEFVSCRKETGVEKNGSEFEETIADMRIISGSDSGSKSSFRSVIAEKRQKKAVCLDEDDLLSEDGSTDLRHRRRFGRISSAESMETARLGGTSYYGYEGSVSSFDGNDDQIPRKNRIGSIRDEIDSGNRSRVNWRNDRPLNGRVGKYEHRSTDVRSFYGLNEFHENPRHRPSMIPENPQMERTELLKLVRELQDQLERTNISNPQQVPSYYNHILNNPGRYGQRMAFSGEATAVNRRRDGSSCHHCCPQDRHFSAQLPSHHVCCHGPNYGPSSYRSPRFSGPSSPKHIHSESDFSAPDDHWQQNDVRKPFRSPKKKQYVRPIAGGSPWITCYRCFKILQLPQSFLLFDKRYNSLKCGACMKVLNFTLSDGTHVSRYNPDETIAAPPSSEAGDYDKLAGSWAGPVSCSDRSFEKSYSTETDRNGSRSREFSEDRRKASMSRDPSGSTRPPSSRFSGQRLTTSKIEEVGPGPGPSDSPGSSRPPSSRNSGRRTTTSEIEEVGPGHNGSPLHWLMGYASPSKVIRGL</sequence>
<feature type="compositionally biased region" description="Basic and acidic residues" evidence="1">
    <location>
        <begin position="208"/>
        <end position="227"/>
    </location>
</feature>
<feature type="region of interest" description="Disordered" evidence="1">
    <location>
        <begin position="41"/>
        <end position="107"/>
    </location>
</feature>
<feature type="compositionally biased region" description="Polar residues" evidence="1">
    <location>
        <begin position="764"/>
        <end position="785"/>
    </location>
</feature>
<evidence type="ECO:0000313" key="5">
    <source>
        <dbReference type="EMBL" id="OTF99795.1"/>
    </source>
</evidence>
<name>A0A251SNC1_HELAN</name>
<dbReference type="PANTHER" id="PTHR31105:SF38">
    <property type="entry name" value="PROTEIN ENHANCED DISEASE RESISTANCE 4"/>
    <property type="match status" value="1"/>
</dbReference>
<feature type="compositionally biased region" description="Polar residues" evidence="1">
    <location>
        <begin position="236"/>
        <end position="246"/>
    </location>
</feature>
<evidence type="ECO:0000259" key="2">
    <source>
        <dbReference type="Pfam" id="PF11331"/>
    </source>
</evidence>
<dbReference type="OrthoDB" id="1930285at2759"/>
<dbReference type="EMBL" id="CM007903">
    <property type="protein sequence ID" value="OTF99795.1"/>
    <property type="molecule type" value="Genomic_DNA"/>
</dbReference>
<gene>
    <name evidence="5" type="ORF">HannXRQ_Chr14g0460501</name>
    <name evidence="4" type="ORF">HanXRQr2_Chr14g0667951</name>
</gene>
<feature type="compositionally biased region" description="Basic and acidic residues" evidence="1">
    <location>
        <begin position="612"/>
        <end position="632"/>
    </location>
</feature>
<accession>A0A251SNC1</accession>
<feature type="compositionally biased region" description="Basic and acidic residues" evidence="1">
    <location>
        <begin position="129"/>
        <end position="147"/>
    </location>
</feature>
<feature type="region of interest" description="Disordered" evidence="1">
    <location>
        <begin position="598"/>
        <end position="639"/>
    </location>
</feature>
<feature type="domain" description="Probable zinc-ribbon" evidence="2">
    <location>
        <begin position="647"/>
        <end position="691"/>
    </location>
</feature>
<protein>
    <submittedName>
        <fullName evidence="5">Putative zinc-ribbon domain, plant</fullName>
    </submittedName>
    <submittedName>
        <fullName evidence="4">Zinc-ribbon domain, plant, protein enhanced disease resistance 4</fullName>
    </submittedName>
</protein>
<organism evidence="5 6">
    <name type="scientific">Helianthus annuus</name>
    <name type="common">Common sunflower</name>
    <dbReference type="NCBI Taxonomy" id="4232"/>
    <lineage>
        <taxon>Eukaryota</taxon>
        <taxon>Viridiplantae</taxon>
        <taxon>Streptophyta</taxon>
        <taxon>Embryophyta</taxon>
        <taxon>Tracheophyta</taxon>
        <taxon>Spermatophyta</taxon>
        <taxon>Magnoliopsida</taxon>
        <taxon>eudicotyledons</taxon>
        <taxon>Gunneridae</taxon>
        <taxon>Pentapetalae</taxon>
        <taxon>asterids</taxon>
        <taxon>campanulids</taxon>
        <taxon>Asterales</taxon>
        <taxon>Asteraceae</taxon>
        <taxon>Asteroideae</taxon>
        <taxon>Heliantheae alliance</taxon>
        <taxon>Heliantheae</taxon>
        <taxon>Helianthus</taxon>
    </lineage>
</organism>
<evidence type="ECO:0000313" key="4">
    <source>
        <dbReference type="EMBL" id="KAF5771207.1"/>
    </source>
</evidence>
<feature type="compositionally biased region" description="Low complexity" evidence="1">
    <location>
        <begin position="796"/>
        <end position="818"/>
    </location>
</feature>
<feature type="domain" description="Enhanced disease resistance 4-like N-terminal" evidence="3">
    <location>
        <begin position="8"/>
        <end position="41"/>
    </location>
</feature>
<dbReference type="Gramene" id="mRNA:HanXRQr2_Chr14g0667951">
    <property type="protein sequence ID" value="mRNA:HanXRQr2_Chr14g0667951"/>
    <property type="gene ID" value="HanXRQr2_Chr14g0667951"/>
</dbReference>
<feature type="region of interest" description="Disordered" evidence="1">
    <location>
        <begin position="287"/>
        <end position="343"/>
    </location>
</feature>
<dbReference type="InterPro" id="IPR021480">
    <property type="entry name" value="Zinc_ribbon_12"/>
</dbReference>
<evidence type="ECO:0000313" key="6">
    <source>
        <dbReference type="Proteomes" id="UP000215914"/>
    </source>
</evidence>
<keyword evidence="6" id="KW-1185">Reference proteome</keyword>
<feature type="region of interest" description="Disordered" evidence="1">
    <location>
        <begin position="729"/>
        <end position="848"/>
    </location>
</feature>
<reference evidence="4" key="3">
    <citation type="submission" date="2020-06" db="EMBL/GenBank/DDBJ databases">
        <title>Helianthus annuus Genome sequencing and assembly Release 2.</title>
        <authorList>
            <person name="Gouzy J."/>
            <person name="Langlade N."/>
            <person name="Munos S."/>
        </authorList>
    </citation>
    <scope>NUCLEOTIDE SEQUENCE</scope>
    <source>
        <tissue evidence="4">Leaves</tissue>
    </source>
</reference>
<dbReference type="OMA" id="YPVRCSH"/>
<feature type="region of interest" description="Disordered" evidence="1">
    <location>
        <begin position="121"/>
        <end position="246"/>
    </location>
</feature>
<feature type="compositionally biased region" description="Basic and acidic residues" evidence="1">
    <location>
        <begin position="321"/>
        <end position="341"/>
    </location>
</feature>
<dbReference type="AlphaFoldDB" id="A0A251SNC1"/>
<dbReference type="Proteomes" id="UP000215914">
    <property type="component" value="Chromosome 14"/>
</dbReference>
<evidence type="ECO:0000259" key="3">
    <source>
        <dbReference type="Pfam" id="PF22910"/>
    </source>
</evidence>
<dbReference type="InParanoid" id="A0A251SNC1"/>
<dbReference type="Pfam" id="PF22910">
    <property type="entry name" value="EDR4-like_1st"/>
    <property type="match status" value="1"/>
</dbReference>
<proteinExistence type="predicted"/>
<feature type="compositionally biased region" description="Basic and acidic residues" evidence="1">
    <location>
        <begin position="287"/>
        <end position="308"/>
    </location>
</feature>
<dbReference type="PANTHER" id="PTHR31105">
    <property type="entry name" value="EXTRA-LARGE G-PROTEIN-LIKE"/>
    <property type="match status" value="1"/>
</dbReference>
<dbReference type="GO" id="GO:1900150">
    <property type="term" value="P:regulation of defense response to fungus"/>
    <property type="evidence" value="ECO:0007669"/>
    <property type="project" value="InterPro"/>
</dbReference>
<dbReference type="EMBL" id="MNCJ02000329">
    <property type="protein sequence ID" value="KAF5771207.1"/>
    <property type="molecule type" value="Genomic_DNA"/>
</dbReference>
<dbReference type="InterPro" id="IPR040244">
    <property type="entry name" value="EDR4-like"/>
</dbReference>
<feature type="compositionally biased region" description="Basic and acidic residues" evidence="1">
    <location>
        <begin position="55"/>
        <end position="66"/>
    </location>
</feature>
<feature type="compositionally biased region" description="Basic and acidic residues" evidence="1">
    <location>
        <begin position="742"/>
        <end position="759"/>
    </location>
</feature>
<feature type="compositionally biased region" description="Low complexity" evidence="1">
    <location>
        <begin position="71"/>
        <end position="89"/>
    </location>
</feature>